<dbReference type="VEuPathDB" id="FungiDB:HCDG_08982"/>
<gene>
    <name evidence="2" type="ORF">HCDG_08982</name>
</gene>
<feature type="compositionally biased region" description="Basic and acidic residues" evidence="1">
    <location>
        <begin position="52"/>
        <end position="61"/>
    </location>
</feature>
<dbReference type="HOGENOM" id="CLU_2922084_0_0_1"/>
<reference evidence="3" key="1">
    <citation type="submission" date="2009-05" db="EMBL/GenBank/DDBJ databases">
        <title>The genome sequence of Ajellomyces capsulatus strain H143.</title>
        <authorList>
            <person name="Champion M."/>
            <person name="Cuomo C.A."/>
            <person name="Ma L.-J."/>
            <person name="Henn M.R."/>
            <person name="Sil A."/>
            <person name="Goldman B."/>
            <person name="Young S.K."/>
            <person name="Kodira C.D."/>
            <person name="Zeng Q."/>
            <person name="Koehrsen M."/>
            <person name="Alvarado L."/>
            <person name="Berlin A.M."/>
            <person name="Borenstein D."/>
            <person name="Chen Z."/>
            <person name="Engels R."/>
            <person name="Freedman E."/>
            <person name="Gellesch M."/>
            <person name="Goldberg J."/>
            <person name="Griggs A."/>
            <person name="Gujja S."/>
            <person name="Heiman D.I."/>
            <person name="Hepburn T.A."/>
            <person name="Howarth C."/>
            <person name="Jen D."/>
            <person name="Larson L."/>
            <person name="Lewis B."/>
            <person name="Mehta T."/>
            <person name="Park D."/>
            <person name="Pearson M."/>
            <person name="Roberts A."/>
            <person name="Saif S."/>
            <person name="Shea T.D."/>
            <person name="Shenoy N."/>
            <person name="Sisk P."/>
            <person name="Stolte C."/>
            <person name="Sykes S."/>
            <person name="Walk T."/>
            <person name="White J."/>
            <person name="Yandava C."/>
            <person name="Klein B."/>
            <person name="McEwen J.G."/>
            <person name="Puccia R."/>
            <person name="Goldman G.H."/>
            <person name="Felipe M.S."/>
            <person name="Nino-Vega G."/>
            <person name="San-Blas G."/>
            <person name="Taylor J.W."/>
            <person name="Mendoza L."/>
            <person name="Galagan J.E."/>
            <person name="Nusbaum C."/>
            <person name="Birren B.W."/>
        </authorList>
    </citation>
    <scope>NUCLEOTIDE SEQUENCE [LARGE SCALE GENOMIC DNA]</scope>
    <source>
        <strain evidence="3">H143</strain>
    </source>
</reference>
<proteinExistence type="predicted"/>
<name>C6HS01_AJECH</name>
<feature type="region of interest" description="Disordered" evidence="1">
    <location>
        <begin position="1"/>
        <end position="61"/>
    </location>
</feature>
<accession>C6HS01</accession>
<dbReference type="Proteomes" id="UP000002624">
    <property type="component" value="Unassembled WGS sequence"/>
</dbReference>
<protein>
    <submittedName>
        <fullName evidence="2">Uncharacterized protein</fullName>
    </submittedName>
</protein>
<evidence type="ECO:0000256" key="1">
    <source>
        <dbReference type="SAM" id="MobiDB-lite"/>
    </source>
</evidence>
<dbReference type="AlphaFoldDB" id="C6HS01"/>
<organism evidence="2 3">
    <name type="scientific">Ajellomyces capsulatus (strain H143)</name>
    <name type="common">Darling's disease fungus</name>
    <name type="synonym">Histoplasma capsulatum</name>
    <dbReference type="NCBI Taxonomy" id="544712"/>
    <lineage>
        <taxon>Eukaryota</taxon>
        <taxon>Fungi</taxon>
        <taxon>Dikarya</taxon>
        <taxon>Ascomycota</taxon>
        <taxon>Pezizomycotina</taxon>
        <taxon>Eurotiomycetes</taxon>
        <taxon>Eurotiomycetidae</taxon>
        <taxon>Onygenales</taxon>
        <taxon>Ajellomycetaceae</taxon>
        <taxon>Histoplasma</taxon>
    </lineage>
</organism>
<sequence length="61" mass="6227">MITVSTPQPAVLGLLHSSPSLPLNPLSTSGSIRPRRQQAGVGPKQTGIGGKDTGHRTPDTG</sequence>
<dbReference type="EMBL" id="GG692437">
    <property type="protein sequence ID" value="EER36819.1"/>
    <property type="molecule type" value="Genomic_DNA"/>
</dbReference>
<feature type="compositionally biased region" description="Low complexity" evidence="1">
    <location>
        <begin position="12"/>
        <end position="31"/>
    </location>
</feature>
<evidence type="ECO:0000313" key="2">
    <source>
        <dbReference type="EMBL" id="EER36819.1"/>
    </source>
</evidence>
<evidence type="ECO:0000313" key="3">
    <source>
        <dbReference type="Proteomes" id="UP000002624"/>
    </source>
</evidence>